<organism evidence="1 2">
    <name type="scientific">Diphasiastrum complanatum</name>
    <name type="common">Issler's clubmoss</name>
    <name type="synonym">Lycopodium complanatum</name>
    <dbReference type="NCBI Taxonomy" id="34168"/>
    <lineage>
        <taxon>Eukaryota</taxon>
        <taxon>Viridiplantae</taxon>
        <taxon>Streptophyta</taxon>
        <taxon>Embryophyta</taxon>
        <taxon>Tracheophyta</taxon>
        <taxon>Lycopodiopsida</taxon>
        <taxon>Lycopodiales</taxon>
        <taxon>Lycopodiaceae</taxon>
        <taxon>Lycopodioideae</taxon>
        <taxon>Diphasiastrum</taxon>
    </lineage>
</organism>
<protein>
    <submittedName>
        <fullName evidence="1">Uncharacterized protein</fullName>
    </submittedName>
</protein>
<sequence length="191" mass="22059">MELEKVFMHSFNCASHMILNIQMRADVSTGLQVDLNTLLMFRSKSFNQRKTLTKLKSFTEIARLSSARTIRKLKSFGGFEGLKQVSLIKSIKSLFQDKLVKIINTTNHEIVLKECEHRVWGADIMVVSAKEARYLALKHLGPCTRIGAMEVGQDGKRIPTSIYLHKDQLKDCFRIFFKYSEENDMFYLQTD</sequence>
<comment type="caution">
    <text evidence="1">The sequence shown here is derived from an EMBL/GenBank/DDBJ whole genome shotgun (WGS) entry which is preliminary data.</text>
</comment>
<name>A0ACC2E032_DIPCM</name>
<evidence type="ECO:0000313" key="2">
    <source>
        <dbReference type="Proteomes" id="UP001162992"/>
    </source>
</evidence>
<dbReference type="EMBL" id="CM055095">
    <property type="protein sequence ID" value="KAJ7559819.1"/>
    <property type="molecule type" value="Genomic_DNA"/>
</dbReference>
<dbReference type="Proteomes" id="UP001162992">
    <property type="component" value="Chromosome 4"/>
</dbReference>
<accession>A0ACC2E032</accession>
<proteinExistence type="predicted"/>
<keyword evidence="2" id="KW-1185">Reference proteome</keyword>
<reference evidence="2" key="1">
    <citation type="journal article" date="2024" name="Proc. Natl. Acad. Sci. U.S.A.">
        <title>Extraordinary preservation of gene collinearity over three hundred million years revealed in homosporous lycophytes.</title>
        <authorList>
            <person name="Li C."/>
            <person name="Wickell D."/>
            <person name="Kuo L.Y."/>
            <person name="Chen X."/>
            <person name="Nie B."/>
            <person name="Liao X."/>
            <person name="Peng D."/>
            <person name="Ji J."/>
            <person name="Jenkins J."/>
            <person name="Williams M."/>
            <person name="Shu S."/>
            <person name="Plott C."/>
            <person name="Barry K."/>
            <person name="Rajasekar S."/>
            <person name="Grimwood J."/>
            <person name="Han X."/>
            <person name="Sun S."/>
            <person name="Hou Z."/>
            <person name="He W."/>
            <person name="Dai G."/>
            <person name="Sun C."/>
            <person name="Schmutz J."/>
            <person name="Leebens-Mack J.H."/>
            <person name="Li F.W."/>
            <person name="Wang L."/>
        </authorList>
    </citation>
    <scope>NUCLEOTIDE SEQUENCE [LARGE SCALE GENOMIC DNA]</scope>
    <source>
        <strain evidence="2">cv. PW_Plant_1</strain>
    </source>
</reference>
<gene>
    <name evidence="1" type="ORF">O6H91_04G102600</name>
</gene>
<evidence type="ECO:0000313" key="1">
    <source>
        <dbReference type="EMBL" id="KAJ7559819.1"/>
    </source>
</evidence>